<sequence>MDLDSLTYKLLNVAADFGHLEADALIDNILDSSSLVFDYDRSAQGNVHFDLGVAYLRGTDGLPVDLERSRSHLELSHECQWPLRLKQGEGILNDVRTILSASQLALFKKIYG</sequence>
<organism evidence="1 2">
    <name type="scientific">Streptomyces virginiae</name>
    <name type="common">Streptomyces cinnamonensis</name>
    <dbReference type="NCBI Taxonomy" id="1961"/>
    <lineage>
        <taxon>Bacteria</taxon>
        <taxon>Bacillati</taxon>
        <taxon>Actinomycetota</taxon>
        <taxon>Actinomycetes</taxon>
        <taxon>Kitasatosporales</taxon>
        <taxon>Streptomycetaceae</taxon>
        <taxon>Streptomyces</taxon>
    </lineage>
</organism>
<evidence type="ECO:0000313" key="2">
    <source>
        <dbReference type="Proteomes" id="UP000037084"/>
    </source>
</evidence>
<dbReference type="Proteomes" id="UP000037084">
    <property type="component" value="Unassembled WGS sequence"/>
</dbReference>
<accession>A0A0L8MZ90</accession>
<gene>
    <name evidence="1" type="ORF">ADK75_10110</name>
</gene>
<reference evidence="2" key="1">
    <citation type="submission" date="2015-07" db="EMBL/GenBank/DDBJ databases">
        <authorList>
            <consortium name="Consortium for Microbial Forensics and Genomics (microFORGE)"/>
            <person name="Knight B.M."/>
            <person name="Roberts D.P."/>
            <person name="Lin D."/>
            <person name="Hari K."/>
            <person name="Fletcher J."/>
            <person name="Melcher U."/>
            <person name="Blagden T."/>
            <person name="Winegar R.A."/>
        </authorList>
    </citation>
    <scope>NUCLEOTIDE SEQUENCE [LARGE SCALE GENOMIC DNA]</scope>
    <source>
        <strain evidence="2">NRRL B-1447</strain>
    </source>
</reference>
<dbReference type="EMBL" id="LGUV01000076">
    <property type="protein sequence ID" value="KOG55751.1"/>
    <property type="molecule type" value="Genomic_DNA"/>
</dbReference>
<dbReference type="AlphaFoldDB" id="A0A0L8MZ90"/>
<name>A0A0L8MZ90_STRVG</name>
<evidence type="ECO:0000313" key="1">
    <source>
        <dbReference type="EMBL" id="KOG55751.1"/>
    </source>
</evidence>
<dbReference type="PATRIC" id="fig|1961.12.peg.2319"/>
<protein>
    <submittedName>
        <fullName evidence="1">Uncharacterized protein</fullName>
    </submittedName>
</protein>
<comment type="caution">
    <text evidence="1">The sequence shown here is derived from an EMBL/GenBank/DDBJ whole genome shotgun (WGS) entry which is preliminary data.</text>
</comment>
<proteinExistence type="predicted"/>